<dbReference type="Pfam" id="PF08867">
    <property type="entry name" value="FRG"/>
    <property type="match status" value="1"/>
</dbReference>
<keyword evidence="3" id="KW-1185">Reference proteome</keyword>
<dbReference type="Proteomes" id="UP000831963">
    <property type="component" value="Chromosome"/>
</dbReference>
<evidence type="ECO:0000313" key="2">
    <source>
        <dbReference type="EMBL" id="UPL14349.1"/>
    </source>
</evidence>
<dbReference type="RefSeq" id="WP_247957409.1">
    <property type="nucleotide sequence ID" value="NZ_CP078077.1"/>
</dbReference>
<dbReference type="SMART" id="SM00901">
    <property type="entry name" value="FRG"/>
    <property type="match status" value="1"/>
</dbReference>
<dbReference type="EMBL" id="CP078077">
    <property type="protein sequence ID" value="UPL14349.1"/>
    <property type="molecule type" value="Genomic_DNA"/>
</dbReference>
<reference evidence="2 3" key="1">
    <citation type="submission" date="2021-06" db="EMBL/GenBank/DDBJ databases">
        <title>Genome-based taxonomic framework of Microbacterium strains isolated from marine environment, the description of four new species and reclassification of four preexisting species.</title>
        <authorList>
            <person name="Lee S.D."/>
            <person name="Kim S.-M."/>
            <person name="Byeon Y.-S."/>
            <person name="Yang H.L."/>
            <person name="Kim I.S."/>
        </authorList>
    </citation>
    <scope>NUCLEOTIDE SEQUENCE [LARGE SCALE GENOMIC DNA]</scope>
    <source>
        <strain evidence="2 3">SSW1-36</strain>
    </source>
</reference>
<dbReference type="InterPro" id="IPR014966">
    <property type="entry name" value="FRG-dom"/>
</dbReference>
<proteinExistence type="predicted"/>
<evidence type="ECO:0000313" key="3">
    <source>
        <dbReference type="Proteomes" id="UP000831963"/>
    </source>
</evidence>
<name>A0ABY4INY5_9MICO</name>
<accession>A0ABY4INY5</accession>
<organism evidence="2 3">
    <name type="scientific">Microbacterium galbinum</name>
    <dbReference type="NCBI Taxonomy" id="2851646"/>
    <lineage>
        <taxon>Bacteria</taxon>
        <taxon>Bacillati</taxon>
        <taxon>Actinomycetota</taxon>
        <taxon>Actinomycetes</taxon>
        <taxon>Micrococcales</taxon>
        <taxon>Microbacteriaceae</taxon>
        <taxon>Microbacterium</taxon>
    </lineage>
</organism>
<gene>
    <name evidence="2" type="ORF">KV396_07610</name>
</gene>
<feature type="domain" description="FRG" evidence="1">
    <location>
        <begin position="39"/>
        <end position="149"/>
    </location>
</feature>
<evidence type="ECO:0000259" key="1">
    <source>
        <dbReference type="SMART" id="SM00901"/>
    </source>
</evidence>
<protein>
    <submittedName>
        <fullName evidence="2">FRG domain-containing protein</fullName>
    </submittedName>
</protein>
<sequence>MTDESPPWNPQSYFRAWERTIDSWASLEAELARVREISGNRKLVWRGVHKDSYGLLSSAYRRLRDQDNAVPTERRMVEFETRLLSQARTAWPDRGGSALEALAHIQHYGGPTRLIDVSHSEMVAAFFASEQKFHATTHHPVADADGRLFAFEADNKLVDLDSVWGTRDLPWVAGEAAIPGWETDLPFVWTPPKALNERITAQQGAFLVGGVPSLPHGQNSRYRMPGAWQKGDMKTMPVKDVREVTSVSMFLKSLSRRTNEGSEASYTLRIKASAKPEIRERLSSKFGLTHGSIYPDLFGLATYGANFAGMP</sequence>